<evidence type="ECO:0000313" key="1">
    <source>
        <dbReference type="EMBL" id="CAJ0572359.1"/>
    </source>
</evidence>
<feature type="non-terminal residue" evidence="1">
    <location>
        <position position="178"/>
    </location>
</feature>
<keyword evidence="2" id="KW-1185">Reference proteome</keyword>
<organism evidence="1 2">
    <name type="scientific">Mesorhabditis spiculigera</name>
    <dbReference type="NCBI Taxonomy" id="96644"/>
    <lineage>
        <taxon>Eukaryota</taxon>
        <taxon>Metazoa</taxon>
        <taxon>Ecdysozoa</taxon>
        <taxon>Nematoda</taxon>
        <taxon>Chromadorea</taxon>
        <taxon>Rhabditida</taxon>
        <taxon>Rhabditina</taxon>
        <taxon>Rhabditomorpha</taxon>
        <taxon>Rhabditoidea</taxon>
        <taxon>Rhabditidae</taxon>
        <taxon>Mesorhabditinae</taxon>
        <taxon>Mesorhabditis</taxon>
    </lineage>
</organism>
<gene>
    <name evidence="1" type="ORF">MSPICULIGERA_LOCUS10747</name>
</gene>
<dbReference type="EMBL" id="CATQJA010002596">
    <property type="protein sequence ID" value="CAJ0572359.1"/>
    <property type="molecule type" value="Genomic_DNA"/>
</dbReference>
<comment type="caution">
    <text evidence="1">The sequence shown here is derived from an EMBL/GenBank/DDBJ whole genome shotgun (WGS) entry which is preliminary data.</text>
</comment>
<protein>
    <submittedName>
        <fullName evidence="1">Uncharacterized protein</fullName>
    </submittedName>
</protein>
<accession>A0AA36CQ08</accession>
<evidence type="ECO:0000313" key="2">
    <source>
        <dbReference type="Proteomes" id="UP001177023"/>
    </source>
</evidence>
<proteinExistence type="predicted"/>
<name>A0AA36CQ08_9BILA</name>
<dbReference type="Proteomes" id="UP001177023">
    <property type="component" value="Unassembled WGS sequence"/>
</dbReference>
<dbReference type="AlphaFoldDB" id="A0AA36CQ08"/>
<reference evidence="1" key="1">
    <citation type="submission" date="2023-06" db="EMBL/GenBank/DDBJ databases">
        <authorList>
            <person name="Delattre M."/>
        </authorList>
    </citation>
    <scope>NUCLEOTIDE SEQUENCE</scope>
    <source>
        <strain evidence="1">AF72</strain>
    </source>
</reference>
<sequence length="178" mass="19962">MSPTLNVECTQCVQLWRGAAGGRSGATAKTCDHGATTCRGDACFMRQCKHCPVYQFFMGCVHLTPWQIADLQATRKASDLLYHRVGASIMCEDQFNQTTCICNRRDKCNSLHTRTPHNTYSEGLFTGIINFDHAIAKIDPRYMEVITGYQQRFQYSNPSAATSFLTVITVLIFLCATR</sequence>